<evidence type="ECO:0000256" key="4">
    <source>
        <dbReference type="ARBA" id="ARBA00022741"/>
    </source>
</evidence>
<dbReference type="GO" id="GO:0006772">
    <property type="term" value="P:thiamine metabolic process"/>
    <property type="evidence" value="ECO:0007669"/>
    <property type="project" value="TreeGrafter"/>
</dbReference>
<comment type="catalytic activity">
    <reaction evidence="10">
        <text>ITP + H2O = IDP + phosphate + H(+)</text>
        <dbReference type="Rhea" id="RHEA:28330"/>
        <dbReference type="ChEBI" id="CHEBI:15377"/>
        <dbReference type="ChEBI" id="CHEBI:15378"/>
        <dbReference type="ChEBI" id="CHEBI:43474"/>
        <dbReference type="ChEBI" id="CHEBI:58280"/>
        <dbReference type="ChEBI" id="CHEBI:61402"/>
        <dbReference type="EC" id="3.6.1.73"/>
    </reaction>
</comment>
<evidence type="ECO:0000256" key="5">
    <source>
        <dbReference type="ARBA" id="ARBA00022801"/>
    </source>
</evidence>
<dbReference type="InterPro" id="IPR050299">
    <property type="entry name" value="YjjX_NTPase"/>
</dbReference>
<keyword evidence="6" id="KW-0460">Magnesium</keyword>
<comment type="catalytic activity">
    <reaction evidence="11">
        <text>XTP + H2O = XDP + phosphate + H(+)</text>
        <dbReference type="Rhea" id="RHEA:28406"/>
        <dbReference type="ChEBI" id="CHEBI:15377"/>
        <dbReference type="ChEBI" id="CHEBI:15378"/>
        <dbReference type="ChEBI" id="CHEBI:43474"/>
        <dbReference type="ChEBI" id="CHEBI:59884"/>
        <dbReference type="ChEBI" id="CHEBI:61314"/>
        <dbReference type="EC" id="3.6.1.73"/>
    </reaction>
</comment>
<dbReference type="GO" id="GO:0103023">
    <property type="term" value="F:ITPase activity"/>
    <property type="evidence" value="ECO:0007669"/>
    <property type="project" value="UniProtKB-EC"/>
</dbReference>
<protein>
    <recommendedName>
        <fullName evidence="9">inosine/xanthosine triphosphatase</fullName>
        <ecNumber evidence="9">3.6.1.73</ecNumber>
    </recommendedName>
</protein>
<evidence type="ECO:0000256" key="1">
    <source>
        <dbReference type="ARBA" id="ARBA00001936"/>
    </source>
</evidence>
<dbReference type="PANTHER" id="PTHR34699">
    <property type="match status" value="1"/>
</dbReference>
<evidence type="ECO:0000259" key="13">
    <source>
        <dbReference type="Pfam" id="PF01931"/>
    </source>
</evidence>
<evidence type="ECO:0000256" key="8">
    <source>
        <dbReference type="ARBA" id="ARBA00023211"/>
    </source>
</evidence>
<accession>A0A6B2LQ86</accession>
<evidence type="ECO:0000256" key="3">
    <source>
        <dbReference type="ARBA" id="ARBA00022723"/>
    </source>
</evidence>
<comment type="cofactor">
    <cofactor evidence="2">
        <name>Mg(2+)</name>
        <dbReference type="ChEBI" id="CHEBI:18420"/>
    </cofactor>
</comment>
<keyword evidence="7" id="KW-0546">Nucleotide metabolism</keyword>
<dbReference type="InterPro" id="IPR026533">
    <property type="entry name" value="NTPase/PRRC1"/>
</dbReference>
<evidence type="ECO:0000256" key="11">
    <source>
        <dbReference type="ARBA" id="ARBA00048781"/>
    </source>
</evidence>
<comment type="cofactor">
    <cofactor evidence="1">
        <name>Mn(2+)</name>
        <dbReference type="ChEBI" id="CHEBI:29035"/>
    </cofactor>
</comment>
<evidence type="ECO:0000256" key="12">
    <source>
        <dbReference type="SAM" id="MobiDB-lite"/>
    </source>
</evidence>
<dbReference type="PANTHER" id="PTHR34699:SF2">
    <property type="entry name" value="NON-CANONICAL PURINE NTP PHOSPHATASE_PRRC1 DOMAIN-CONTAINING PROTEIN"/>
    <property type="match status" value="1"/>
</dbReference>
<evidence type="ECO:0000256" key="2">
    <source>
        <dbReference type="ARBA" id="ARBA00001946"/>
    </source>
</evidence>
<feature type="compositionally biased region" description="Polar residues" evidence="12">
    <location>
        <begin position="86"/>
        <end position="96"/>
    </location>
</feature>
<keyword evidence="3" id="KW-0479">Metal-binding</keyword>
<sequence>MTDEETYKGALQRARNAKQSLPEGVHYWVGLEGGVQNFDPTGELLSFGWAVVLSSRSERIGTHLAIQPTQCNANRERKNSHLHFTPRNSNPSEERG</sequence>
<dbReference type="SUPFAM" id="SSF52972">
    <property type="entry name" value="ITPase-like"/>
    <property type="match status" value="1"/>
</dbReference>
<feature type="domain" description="Non-canonical purine NTP phosphatase/PRRC1" evidence="13">
    <location>
        <begin position="1"/>
        <end position="62"/>
    </location>
</feature>
<dbReference type="GO" id="GO:0009117">
    <property type="term" value="P:nucleotide metabolic process"/>
    <property type="evidence" value="ECO:0007669"/>
    <property type="project" value="UniProtKB-KW"/>
</dbReference>
<dbReference type="GO" id="GO:0046872">
    <property type="term" value="F:metal ion binding"/>
    <property type="evidence" value="ECO:0007669"/>
    <property type="project" value="UniProtKB-KW"/>
</dbReference>
<evidence type="ECO:0000256" key="9">
    <source>
        <dbReference type="ARBA" id="ARBA00038901"/>
    </source>
</evidence>
<evidence type="ECO:0000256" key="6">
    <source>
        <dbReference type="ARBA" id="ARBA00022842"/>
    </source>
</evidence>
<keyword evidence="5" id="KW-0378">Hydrolase</keyword>
<dbReference type="GO" id="GO:0000166">
    <property type="term" value="F:nucleotide binding"/>
    <property type="evidence" value="ECO:0007669"/>
    <property type="project" value="UniProtKB-KW"/>
</dbReference>
<evidence type="ECO:0000313" key="14">
    <source>
        <dbReference type="EMBL" id="NDV39173.1"/>
    </source>
</evidence>
<evidence type="ECO:0000256" key="7">
    <source>
        <dbReference type="ARBA" id="ARBA00023080"/>
    </source>
</evidence>
<dbReference type="AlphaFoldDB" id="A0A6B2LQ86"/>
<reference evidence="14" key="1">
    <citation type="journal article" date="2020" name="J. Eukaryot. Microbiol.">
        <title>De novo Sequencing, Assembly and Annotation of the Transcriptome for the Free-Living Testate Amoeba Arcella intermedia.</title>
        <authorList>
            <person name="Ribeiro G.M."/>
            <person name="Porfirio-Sousa A.L."/>
            <person name="Maurer-Alcala X.X."/>
            <person name="Katz L.A."/>
            <person name="Lahr D.J.G."/>
        </authorList>
    </citation>
    <scope>NUCLEOTIDE SEQUENCE</scope>
</reference>
<name>A0A6B2LQ86_9EUKA</name>
<dbReference type="EMBL" id="GIBP01010204">
    <property type="protein sequence ID" value="NDV39173.1"/>
    <property type="molecule type" value="Transcribed_RNA"/>
</dbReference>
<dbReference type="InterPro" id="IPR029001">
    <property type="entry name" value="ITPase-like_fam"/>
</dbReference>
<keyword evidence="8" id="KW-0464">Manganese</keyword>
<proteinExistence type="predicted"/>
<keyword evidence="4" id="KW-0547">Nucleotide-binding</keyword>
<evidence type="ECO:0000256" key="10">
    <source>
        <dbReference type="ARBA" id="ARBA00048174"/>
    </source>
</evidence>
<dbReference type="EC" id="3.6.1.73" evidence="9"/>
<dbReference type="Pfam" id="PF01931">
    <property type="entry name" value="NTPase_I-T"/>
    <property type="match status" value="1"/>
</dbReference>
<organism evidence="14">
    <name type="scientific">Arcella intermedia</name>
    <dbReference type="NCBI Taxonomy" id="1963864"/>
    <lineage>
        <taxon>Eukaryota</taxon>
        <taxon>Amoebozoa</taxon>
        <taxon>Tubulinea</taxon>
        <taxon>Elardia</taxon>
        <taxon>Arcellinida</taxon>
        <taxon>Sphaerothecina</taxon>
        <taxon>Arcellidae</taxon>
        <taxon>Arcella</taxon>
    </lineage>
</organism>
<dbReference type="Gene3D" id="3.90.950.10">
    <property type="match status" value="1"/>
</dbReference>
<feature type="region of interest" description="Disordered" evidence="12">
    <location>
        <begin position="68"/>
        <end position="96"/>
    </location>
</feature>